<proteinExistence type="predicted"/>
<evidence type="ECO:0000313" key="2">
    <source>
        <dbReference type="EMBL" id="OAA81590.1"/>
    </source>
</evidence>
<sequence>MDDYYPEEVVYQNQDLLVLACGAALIFTAHFRFCVEGRQDRPHASELDRWFTFMMWLLALFISIMLGPAFSLAIIILVVTLIV</sequence>
<name>A0A168KEK8_CORDF</name>
<dbReference type="EMBL" id="AZHF01000001">
    <property type="protein sequence ID" value="OAA81590.1"/>
    <property type="molecule type" value="Genomic_DNA"/>
</dbReference>
<protein>
    <submittedName>
        <fullName evidence="2">Uncharacterized protein</fullName>
    </submittedName>
</protein>
<reference evidence="2 3" key="1">
    <citation type="journal article" date="2016" name="Genome Biol. Evol.">
        <title>Divergent and convergent evolution of fungal pathogenicity.</title>
        <authorList>
            <person name="Shang Y."/>
            <person name="Xiao G."/>
            <person name="Zheng P."/>
            <person name="Cen K."/>
            <person name="Zhan S."/>
            <person name="Wang C."/>
        </authorList>
    </citation>
    <scope>NUCLEOTIDE SEQUENCE [LARGE SCALE GENOMIC DNA]</scope>
    <source>
        <strain evidence="2 3">RCEF 1005</strain>
    </source>
</reference>
<evidence type="ECO:0000313" key="3">
    <source>
        <dbReference type="Proteomes" id="UP000076881"/>
    </source>
</evidence>
<organism evidence="2 3">
    <name type="scientific">Akanthomyces lecanii RCEF 1005</name>
    <dbReference type="NCBI Taxonomy" id="1081108"/>
    <lineage>
        <taxon>Eukaryota</taxon>
        <taxon>Fungi</taxon>
        <taxon>Dikarya</taxon>
        <taxon>Ascomycota</taxon>
        <taxon>Pezizomycotina</taxon>
        <taxon>Sordariomycetes</taxon>
        <taxon>Hypocreomycetidae</taxon>
        <taxon>Hypocreales</taxon>
        <taxon>Cordycipitaceae</taxon>
        <taxon>Akanthomyces</taxon>
        <taxon>Cordyceps confragosa</taxon>
    </lineage>
</organism>
<evidence type="ECO:0000256" key="1">
    <source>
        <dbReference type="SAM" id="Phobius"/>
    </source>
</evidence>
<keyword evidence="1" id="KW-0472">Membrane</keyword>
<keyword evidence="3" id="KW-1185">Reference proteome</keyword>
<dbReference type="AlphaFoldDB" id="A0A168KEK8"/>
<accession>A0A168KEK8</accession>
<gene>
    <name evidence="2" type="ORF">LEL_01135</name>
</gene>
<feature type="transmembrane region" description="Helical" evidence="1">
    <location>
        <begin position="16"/>
        <end position="35"/>
    </location>
</feature>
<keyword evidence="1" id="KW-1133">Transmembrane helix</keyword>
<dbReference type="Proteomes" id="UP000076881">
    <property type="component" value="Unassembled WGS sequence"/>
</dbReference>
<comment type="caution">
    <text evidence="2">The sequence shown here is derived from an EMBL/GenBank/DDBJ whole genome shotgun (WGS) entry which is preliminary data.</text>
</comment>
<keyword evidence="1" id="KW-0812">Transmembrane</keyword>
<feature type="transmembrane region" description="Helical" evidence="1">
    <location>
        <begin position="56"/>
        <end position="82"/>
    </location>
</feature>